<dbReference type="PANTHER" id="PTHR30592">
    <property type="entry name" value="FORMATE DEHYDROGENASE"/>
    <property type="match status" value="1"/>
</dbReference>
<dbReference type="InterPro" id="IPR016193">
    <property type="entry name" value="Cytidine_deaminase-like"/>
</dbReference>
<keyword evidence="1 3" id="KW-0963">Cytoplasm</keyword>
<dbReference type="GO" id="GO:0005737">
    <property type="term" value="C:cytoplasm"/>
    <property type="evidence" value="ECO:0007669"/>
    <property type="project" value="UniProtKB-SubCell"/>
</dbReference>
<proteinExistence type="inferred from homology"/>
<dbReference type="Gene3D" id="3.10.20.10">
    <property type="match status" value="1"/>
</dbReference>
<protein>
    <recommendedName>
        <fullName evidence="3">Sulfur carrier protein FdhD</fullName>
    </recommendedName>
</protein>
<evidence type="ECO:0000256" key="3">
    <source>
        <dbReference type="HAMAP-Rule" id="MF_00187"/>
    </source>
</evidence>
<gene>
    <name evidence="3 4" type="primary">fdhD</name>
    <name evidence="4" type="ORF">H8E19_01165</name>
</gene>
<reference evidence="4 5" key="1">
    <citation type="submission" date="2020-08" db="EMBL/GenBank/DDBJ databases">
        <title>Bridging the membrane lipid divide: bacteria of the FCB group superphylum have the potential to synthesize archaeal ether lipids.</title>
        <authorList>
            <person name="Villanueva L."/>
            <person name="Von Meijenfeldt F.A.B."/>
            <person name="Westbye A.B."/>
            <person name="Yadav S."/>
            <person name="Hopmans E.C."/>
            <person name="Dutilh B.E."/>
            <person name="Sinninghe Damste J.S."/>
        </authorList>
    </citation>
    <scope>NUCLEOTIDE SEQUENCE [LARGE SCALE GENOMIC DNA]</scope>
    <source>
        <strain evidence="4">NIOZ-UU27</strain>
    </source>
</reference>
<dbReference type="GO" id="GO:0016783">
    <property type="term" value="F:sulfurtransferase activity"/>
    <property type="evidence" value="ECO:0007669"/>
    <property type="project" value="InterPro"/>
</dbReference>
<organism evidence="4 5">
    <name type="scientific">Candidatus Desulfacyla euxinica</name>
    <dbReference type="NCBI Taxonomy" id="2841693"/>
    <lineage>
        <taxon>Bacteria</taxon>
        <taxon>Deltaproteobacteria</taxon>
        <taxon>Candidatus Desulfacyla</taxon>
    </lineage>
</organism>
<dbReference type="Pfam" id="PF02634">
    <property type="entry name" value="FdhD-NarQ"/>
    <property type="match status" value="1"/>
</dbReference>
<comment type="caution">
    <text evidence="3">Lacks conserved residue(s) required for the propagation of feature annotation.</text>
</comment>
<sequence>MNDYHKTYLTFRSFTMNGSKISREKTDLTAEIPLQIIVNGQSHTLIMFTPQDIRELAIGFVFTEGLIKDFKEIKDCKVSGVREKDGEEAIEARIELVSKGPLPMAASGKRVSYSSCGICGTENYNQMKTGLKRVKSAHRFAMDMLKELPHSLEEFQPLYTKTGGAHAAVLFDSKGEQIVHCEDMGRHNALDKVIGSTLIRGISSEDKVLVSSGRASLEMILKTARAGFPVFVAMSRPTSRAVEAARFYNVTLIDMAKNTNRIYTHVRRIKEF</sequence>
<dbReference type="SUPFAM" id="SSF53927">
    <property type="entry name" value="Cytidine deaminase-like"/>
    <property type="match status" value="1"/>
</dbReference>
<dbReference type="GO" id="GO:0097163">
    <property type="term" value="F:sulfur carrier activity"/>
    <property type="evidence" value="ECO:0007669"/>
    <property type="project" value="UniProtKB-UniRule"/>
</dbReference>
<dbReference type="Gene3D" id="3.40.140.10">
    <property type="entry name" value="Cytidine Deaminase, domain 2"/>
    <property type="match status" value="1"/>
</dbReference>
<dbReference type="HAMAP" id="MF_00187">
    <property type="entry name" value="FdhD"/>
    <property type="match status" value="1"/>
</dbReference>
<comment type="subcellular location">
    <subcellularLocation>
        <location evidence="3">Cytoplasm</location>
    </subcellularLocation>
</comment>
<dbReference type="InterPro" id="IPR003786">
    <property type="entry name" value="FdhD"/>
</dbReference>
<name>A0A8J6T1M8_9DELT</name>
<evidence type="ECO:0000256" key="1">
    <source>
        <dbReference type="ARBA" id="ARBA00022490"/>
    </source>
</evidence>
<evidence type="ECO:0000313" key="4">
    <source>
        <dbReference type="EMBL" id="MBC8175985.1"/>
    </source>
</evidence>
<accession>A0A8J6T1M8</accession>
<dbReference type="PANTHER" id="PTHR30592:SF1">
    <property type="entry name" value="SULFUR CARRIER PROTEIN FDHD"/>
    <property type="match status" value="1"/>
</dbReference>
<dbReference type="AlphaFoldDB" id="A0A8J6T1M8"/>
<dbReference type="GO" id="GO:0006777">
    <property type="term" value="P:Mo-molybdopterin cofactor biosynthetic process"/>
    <property type="evidence" value="ECO:0007669"/>
    <property type="project" value="UniProtKB-UniRule"/>
</dbReference>
<dbReference type="NCBIfam" id="TIGR00129">
    <property type="entry name" value="fdhD_narQ"/>
    <property type="match status" value="1"/>
</dbReference>
<evidence type="ECO:0000256" key="2">
    <source>
        <dbReference type="ARBA" id="ARBA00023150"/>
    </source>
</evidence>
<comment type="similarity">
    <text evidence="3">Belongs to the FdhD family.</text>
</comment>
<dbReference type="EMBL" id="JACNJD010000066">
    <property type="protein sequence ID" value="MBC8175985.1"/>
    <property type="molecule type" value="Genomic_DNA"/>
</dbReference>
<feature type="active site" description="Cysteine persulfide intermediate" evidence="3">
    <location>
        <position position="116"/>
    </location>
</feature>
<dbReference type="PIRSF" id="PIRSF015626">
    <property type="entry name" value="FdhD"/>
    <property type="match status" value="1"/>
</dbReference>
<dbReference type="Proteomes" id="UP000650524">
    <property type="component" value="Unassembled WGS sequence"/>
</dbReference>
<comment type="caution">
    <text evidence="4">The sequence shown here is derived from an EMBL/GenBank/DDBJ whole genome shotgun (WGS) entry which is preliminary data.</text>
</comment>
<comment type="function">
    <text evidence="3">Required for formate dehydrogenase (FDH) activity. Acts as a sulfur carrier protein that transfers sulfur from IscS to the molybdenum cofactor prior to its insertion into FDH.</text>
</comment>
<keyword evidence="2 3" id="KW-0501">Molybdenum cofactor biosynthesis</keyword>
<evidence type="ECO:0000313" key="5">
    <source>
        <dbReference type="Proteomes" id="UP000650524"/>
    </source>
</evidence>